<evidence type="ECO:0000256" key="1">
    <source>
        <dbReference type="ARBA" id="ARBA00004117"/>
    </source>
</evidence>
<keyword evidence="9" id="KW-1185">Reference proteome</keyword>
<sequence>MSLNNLAIFQMAKMRLDWAAQRQKVLAQNIANADTPGYVAHDVKALDFKKLAASQEHRTTMVRTHVAHQPSVAPSPGPYREFRERYPFESSPDGNEVILEEQMTKLSETSDQYKIASELFKKHLSILKSVSRSQR</sequence>
<dbReference type="RefSeq" id="WP_192534061.1">
    <property type="nucleotide sequence ID" value="NZ_JACZHT010000003.1"/>
</dbReference>
<dbReference type="GO" id="GO:0030694">
    <property type="term" value="C:bacterial-type flagellum basal body, rod"/>
    <property type="evidence" value="ECO:0007669"/>
    <property type="project" value="InterPro"/>
</dbReference>
<comment type="subunit">
    <text evidence="6">The basal body constitutes a major portion of the flagellar organelle and consists of a number of rings mounted on a central rod.</text>
</comment>
<keyword evidence="8" id="KW-0966">Cell projection</keyword>
<dbReference type="EMBL" id="JACZHT010000003">
    <property type="protein sequence ID" value="MBE1237051.1"/>
    <property type="molecule type" value="Genomic_DNA"/>
</dbReference>
<proteinExistence type="inferred from homology"/>
<dbReference type="Pfam" id="PF00460">
    <property type="entry name" value="Flg_bb_rod"/>
    <property type="match status" value="1"/>
</dbReference>
<dbReference type="InterPro" id="IPR001444">
    <property type="entry name" value="Flag_bb_rod_N"/>
</dbReference>
<comment type="function">
    <text evidence="5 6">Structural component of flagellum, the bacterial motility apparatus. Part of the rod structure of flagellar basal body.</text>
</comment>
<gene>
    <name evidence="8" type="primary">flgB</name>
    <name evidence="8" type="ORF">IHV25_05255</name>
</gene>
<evidence type="ECO:0000259" key="7">
    <source>
        <dbReference type="Pfam" id="PF00460"/>
    </source>
</evidence>
<dbReference type="PIRSF" id="PIRSF002889">
    <property type="entry name" value="Rod_FlgB"/>
    <property type="match status" value="1"/>
</dbReference>
<dbReference type="AlphaFoldDB" id="A0A8J7CW33"/>
<comment type="subcellular location">
    <subcellularLocation>
        <location evidence="1 6">Bacterial flagellum basal body</location>
    </subcellularLocation>
</comment>
<protein>
    <recommendedName>
        <fullName evidence="3 6">Flagellar basal body rod protein FlgB</fullName>
    </recommendedName>
</protein>
<dbReference type="Proteomes" id="UP000631034">
    <property type="component" value="Unassembled WGS sequence"/>
</dbReference>
<keyword evidence="4 6" id="KW-0975">Bacterial flagellum</keyword>
<evidence type="ECO:0000313" key="9">
    <source>
        <dbReference type="Proteomes" id="UP000631034"/>
    </source>
</evidence>
<keyword evidence="8" id="KW-0969">Cilium</keyword>
<reference evidence="8" key="1">
    <citation type="submission" date="2020-10" db="EMBL/GenBank/DDBJ databases">
        <title>Genome sequence of the unusual species of purple photosynthetic bacteria, Phaeovibrio sulfidiphilus DSM 23193, type strain.</title>
        <authorList>
            <person name="Kyndt J.A."/>
            <person name="Meyer T.E."/>
        </authorList>
    </citation>
    <scope>NUCLEOTIDE SEQUENCE</scope>
    <source>
        <strain evidence="8">DSM 23193</strain>
    </source>
</reference>
<name>A0A8J7CW33_9PROT</name>
<comment type="similarity">
    <text evidence="2 6">Belongs to the flagella basal body rod proteins family.</text>
</comment>
<evidence type="ECO:0000256" key="2">
    <source>
        <dbReference type="ARBA" id="ARBA00009677"/>
    </source>
</evidence>
<evidence type="ECO:0000313" key="8">
    <source>
        <dbReference type="EMBL" id="MBE1237051.1"/>
    </source>
</evidence>
<dbReference type="GO" id="GO:0071973">
    <property type="term" value="P:bacterial-type flagellum-dependent cell motility"/>
    <property type="evidence" value="ECO:0007669"/>
    <property type="project" value="InterPro"/>
</dbReference>
<dbReference type="InterPro" id="IPR006300">
    <property type="entry name" value="FlgB"/>
</dbReference>
<keyword evidence="8" id="KW-0282">Flagellum</keyword>
<evidence type="ECO:0000256" key="5">
    <source>
        <dbReference type="ARBA" id="ARBA00024934"/>
    </source>
</evidence>
<dbReference type="NCBIfam" id="TIGR01396">
    <property type="entry name" value="FlgB"/>
    <property type="match status" value="1"/>
</dbReference>
<accession>A0A8J7CW33</accession>
<evidence type="ECO:0000256" key="6">
    <source>
        <dbReference type="PIRNR" id="PIRNR002889"/>
    </source>
</evidence>
<feature type="domain" description="Flagellar basal body rod protein N-terminal" evidence="7">
    <location>
        <begin position="19"/>
        <end position="38"/>
    </location>
</feature>
<evidence type="ECO:0000256" key="4">
    <source>
        <dbReference type="ARBA" id="ARBA00023143"/>
    </source>
</evidence>
<comment type="caution">
    <text evidence="8">The sequence shown here is derived from an EMBL/GenBank/DDBJ whole genome shotgun (WGS) entry which is preliminary data.</text>
</comment>
<evidence type="ECO:0000256" key="3">
    <source>
        <dbReference type="ARBA" id="ARBA00014376"/>
    </source>
</evidence>
<organism evidence="8 9">
    <name type="scientific">Phaeovibrio sulfidiphilus</name>
    <dbReference type="NCBI Taxonomy" id="1220600"/>
    <lineage>
        <taxon>Bacteria</taxon>
        <taxon>Pseudomonadati</taxon>
        <taxon>Pseudomonadota</taxon>
        <taxon>Alphaproteobacteria</taxon>
        <taxon>Rhodospirillales</taxon>
        <taxon>Rhodospirillaceae</taxon>
        <taxon>Phaeovibrio</taxon>
    </lineage>
</organism>